<protein>
    <recommendedName>
        <fullName evidence="4">Armadillo repeat-containing protein 2</fullName>
    </recommendedName>
</protein>
<dbReference type="GO" id="GO:0044782">
    <property type="term" value="P:cilium organization"/>
    <property type="evidence" value="ECO:0007669"/>
    <property type="project" value="TreeGrafter"/>
</dbReference>
<feature type="region of interest" description="Disordered" evidence="1">
    <location>
        <begin position="46"/>
        <end position="69"/>
    </location>
</feature>
<gene>
    <name evidence="2" type="ORF">WA026_003240</name>
</gene>
<dbReference type="Gene3D" id="1.25.10.10">
    <property type="entry name" value="Leucine-rich Repeat Variant"/>
    <property type="match status" value="2"/>
</dbReference>
<dbReference type="PANTHER" id="PTHR21356">
    <property type="entry name" value="ARMADILLO REPEAT CONTAINING 2"/>
    <property type="match status" value="1"/>
</dbReference>
<dbReference type="InterPro" id="IPR016024">
    <property type="entry name" value="ARM-type_fold"/>
</dbReference>
<feature type="region of interest" description="Disordered" evidence="1">
    <location>
        <begin position="187"/>
        <end position="223"/>
    </location>
</feature>
<dbReference type="Proteomes" id="UP001431783">
    <property type="component" value="Unassembled WGS sequence"/>
</dbReference>
<comment type="caution">
    <text evidence="2">The sequence shown here is derived from an EMBL/GenBank/DDBJ whole genome shotgun (WGS) entry which is preliminary data.</text>
</comment>
<organism evidence="2 3">
    <name type="scientific">Henosepilachna vigintioctopunctata</name>
    <dbReference type="NCBI Taxonomy" id="420089"/>
    <lineage>
        <taxon>Eukaryota</taxon>
        <taxon>Metazoa</taxon>
        <taxon>Ecdysozoa</taxon>
        <taxon>Arthropoda</taxon>
        <taxon>Hexapoda</taxon>
        <taxon>Insecta</taxon>
        <taxon>Pterygota</taxon>
        <taxon>Neoptera</taxon>
        <taxon>Endopterygota</taxon>
        <taxon>Coleoptera</taxon>
        <taxon>Polyphaga</taxon>
        <taxon>Cucujiformia</taxon>
        <taxon>Coccinelloidea</taxon>
        <taxon>Coccinellidae</taxon>
        <taxon>Epilachninae</taxon>
        <taxon>Epilachnini</taxon>
        <taxon>Henosepilachna</taxon>
    </lineage>
</organism>
<dbReference type="EMBL" id="JARQZJ010000001">
    <property type="protein sequence ID" value="KAK9869486.1"/>
    <property type="molecule type" value="Genomic_DNA"/>
</dbReference>
<dbReference type="AlphaFoldDB" id="A0AAW1THA2"/>
<dbReference type="PANTHER" id="PTHR21356:SF1">
    <property type="entry name" value="ARMADILLO REPEAT-CONTAINING PROTEIN 2"/>
    <property type="match status" value="1"/>
</dbReference>
<evidence type="ECO:0000313" key="3">
    <source>
        <dbReference type="Proteomes" id="UP001431783"/>
    </source>
</evidence>
<name>A0AAW1THA2_9CUCU</name>
<feature type="compositionally biased region" description="Polar residues" evidence="1">
    <location>
        <begin position="46"/>
        <end position="68"/>
    </location>
</feature>
<dbReference type="InterPro" id="IPR038905">
    <property type="entry name" value="ARMC2"/>
</dbReference>
<evidence type="ECO:0000313" key="2">
    <source>
        <dbReference type="EMBL" id="KAK9869486.1"/>
    </source>
</evidence>
<dbReference type="InterPro" id="IPR011989">
    <property type="entry name" value="ARM-like"/>
</dbReference>
<proteinExistence type="predicted"/>
<dbReference type="SUPFAM" id="SSF48371">
    <property type="entry name" value="ARM repeat"/>
    <property type="match status" value="1"/>
</dbReference>
<sequence length="891" mass="101779">MEMKNKNFHISGNGKFSTSIFEPSHRKTSAEIISEARHAITEHVSENQPPMDSTLANQSVHPVQTQRPFTPRDKERHLFGNKTKGLNRPPSSFSLRYLQNETDLPTNNNHDSNMLLSPSMLTATPKNESFIFGLRQRSNSISEINDCKIFNIGVKDLPVRKIKLPSLERPLQKRKLFKKNSLSNLPEEVEELRTPQHRNAFSSPQERTDFSQSNSDSPFGRPSKRHDLSNCLLLGPQNLDKIFDNRQIIENSTTLFVEKVLEAKDKTVDDVINCLNIESERRGNDISSLKLLDELYDCMEREKMLDVKITSKMKIQILKCLYKFVESDNQHVLISVARIILAIKVTGNNLSGVCKLLFKIAKIDSNDTLFLHKNVLELFLDALGRSSPLDDSEACVYAYGTVKFLSMNNQLQQKLISLGILDLMALHMKIINTAKIEKIGMTEQTSHALFQLTAALRNLASDETIFEKFNSSGATSEICVTMNVFSLDSDVISNISRTLSTISTNETCCEKIIEKNDIYQNFLHLFEKYSGNEEIIVRLTYTMGNIVAKIDNTREKFYHQSKSIDILLNLWKFYLERTLKNCSLKMDDGTDIEDGRNCEDVMIKVIRIVANIVINPEIGKEVNLKYGITLIDEFLKVLISNPFKKNQELVLSILSTLNNLSYYYTSETEQDIFHVRQVDIIEGIAEYAKSSNKECITESMRILGNLSRSKITRSYIVENVIFQTLIDLLDKNDGLIRKTTIGVFVNLMADTKSRLLFKKKHGVQKLVNILDNQGQSPDWLTATLICQALWNYAIDCVDLNELFSNDEIQKLLILLADNLDDEKLFGIKDDTEDSDIYSSQEYMIWDEFANVATNLLEKIEYFMDTFDQIDLESKEDIKKKDTGTNLSFAAW</sequence>
<keyword evidence="3" id="KW-1185">Reference proteome</keyword>
<reference evidence="2 3" key="1">
    <citation type="submission" date="2023-03" db="EMBL/GenBank/DDBJ databases">
        <title>Genome insight into feeding habits of ladybird beetles.</title>
        <authorList>
            <person name="Li H.-S."/>
            <person name="Huang Y.-H."/>
            <person name="Pang H."/>
        </authorList>
    </citation>
    <scope>NUCLEOTIDE SEQUENCE [LARGE SCALE GENOMIC DNA]</scope>
    <source>
        <strain evidence="2">SYSU_2023b</strain>
        <tissue evidence="2">Whole body</tissue>
    </source>
</reference>
<feature type="compositionally biased region" description="Polar residues" evidence="1">
    <location>
        <begin position="197"/>
        <end position="217"/>
    </location>
</feature>
<evidence type="ECO:0008006" key="4">
    <source>
        <dbReference type="Google" id="ProtNLM"/>
    </source>
</evidence>
<evidence type="ECO:0000256" key="1">
    <source>
        <dbReference type="SAM" id="MobiDB-lite"/>
    </source>
</evidence>
<accession>A0AAW1THA2</accession>